<proteinExistence type="predicted"/>
<dbReference type="AlphaFoldDB" id="A0A2S2C7X8"/>
<evidence type="ECO:0000313" key="3">
    <source>
        <dbReference type="Proteomes" id="UP000245711"/>
    </source>
</evidence>
<sequence length="132" mass="14787">MIFRMVADLTAVLHFTFLAFVVVGGFLAWRWPRLILLHALAVVWGFSTVLTGLGCPLTYLENWARRNAGDAELPSTGFIDYYLTGVIYPENAVALVRALVLCAVLTSWLGFALQRRRHVAAMSRPATWQNPH</sequence>
<dbReference type="Pfam" id="PF10861">
    <property type="entry name" value="DUF2784"/>
    <property type="match status" value="1"/>
</dbReference>
<evidence type="ECO:0000256" key="1">
    <source>
        <dbReference type="SAM" id="Phobius"/>
    </source>
</evidence>
<gene>
    <name evidence="2" type="ORF">CBI38_36215</name>
</gene>
<name>A0A2S2C7X8_9NOCA</name>
<dbReference type="KEGG" id="roz:CBI38_36215"/>
<organism evidence="2 3">
    <name type="scientific">Rhodococcus oxybenzonivorans</name>
    <dbReference type="NCBI Taxonomy" id="1990687"/>
    <lineage>
        <taxon>Bacteria</taxon>
        <taxon>Bacillati</taxon>
        <taxon>Actinomycetota</taxon>
        <taxon>Actinomycetes</taxon>
        <taxon>Mycobacteriales</taxon>
        <taxon>Nocardiaceae</taxon>
        <taxon>Rhodococcus</taxon>
    </lineage>
</organism>
<dbReference type="OrthoDB" id="370375at2"/>
<evidence type="ECO:0008006" key="4">
    <source>
        <dbReference type="Google" id="ProtNLM"/>
    </source>
</evidence>
<keyword evidence="1" id="KW-1133">Transmembrane helix</keyword>
<dbReference type="EMBL" id="CP021356">
    <property type="protein sequence ID" value="AWK76962.1"/>
    <property type="molecule type" value="Genomic_DNA"/>
</dbReference>
<feature type="transmembrane region" description="Helical" evidence="1">
    <location>
        <begin position="92"/>
        <end position="113"/>
    </location>
</feature>
<dbReference type="InterPro" id="IPR021218">
    <property type="entry name" value="DUF2784"/>
</dbReference>
<reference evidence="2 3" key="1">
    <citation type="submission" date="2017-05" db="EMBL/GenBank/DDBJ databases">
        <title>Isolation of Rhodococcus sp. S2-17 biodegrading of BP-3.</title>
        <authorList>
            <person name="Lee Y."/>
            <person name="Kim K.H."/>
            <person name="Chun B.H."/>
            <person name="Jung H.S."/>
            <person name="Jeon C.O."/>
        </authorList>
    </citation>
    <scope>NUCLEOTIDE SEQUENCE [LARGE SCALE GENOMIC DNA]</scope>
    <source>
        <strain evidence="2 3">S2-17</strain>
        <plasmid evidence="3">prb29</plasmid>
    </source>
</reference>
<keyword evidence="1" id="KW-0472">Membrane</keyword>
<accession>A0A2S2C7X8</accession>
<dbReference type="Proteomes" id="UP000245711">
    <property type="component" value="Plasmid pRB29"/>
</dbReference>
<feature type="transmembrane region" description="Helical" evidence="1">
    <location>
        <begin position="12"/>
        <end position="29"/>
    </location>
</feature>
<keyword evidence="1" id="KW-0812">Transmembrane</keyword>
<feature type="transmembrane region" description="Helical" evidence="1">
    <location>
        <begin position="36"/>
        <end position="59"/>
    </location>
</feature>
<keyword evidence="2" id="KW-0614">Plasmid</keyword>
<dbReference type="RefSeq" id="WP_109336369.1">
    <property type="nucleotide sequence ID" value="NZ_CP021356.1"/>
</dbReference>
<geneLocation type="plasmid" evidence="3">
    <name>prb29</name>
</geneLocation>
<evidence type="ECO:0000313" key="2">
    <source>
        <dbReference type="EMBL" id="AWK76962.1"/>
    </source>
</evidence>
<protein>
    <recommendedName>
        <fullName evidence="4">DUF2784 domain-containing protein</fullName>
    </recommendedName>
</protein>
<keyword evidence="3" id="KW-1185">Reference proteome</keyword>